<evidence type="ECO:0000313" key="2">
    <source>
        <dbReference type="Proteomes" id="UP000887574"/>
    </source>
</evidence>
<sequence>MQSARFCAVSAMKLLNRGGGLPQIRHCRSSHGGHHPPFGPPVTYDYMPVPCKPHGLVYRNLQKKFDIFLGASVVFLVFSMGVCIYTDAFSAKCFKNTQSYIDQKKAGK</sequence>
<keyword evidence="1" id="KW-1133">Transmembrane helix</keyword>
<organism evidence="2 3">
    <name type="scientific">Ditylenchus dipsaci</name>
    <dbReference type="NCBI Taxonomy" id="166011"/>
    <lineage>
        <taxon>Eukaryota</taxon>
        <taxon>Metazoa</taxon>
        <taxon>Ecdysozoa</taxon>
        <taxon>Nematoda</taxon>
        <taxon>Chromadorea</taxon>
        <taxon>Rhabditida</taxon>
        <taxon>Tylenchina</taxon>
        <taxon>Tylenchomorpha</taxon>
        <taxon>Sphaerularioidea</taxon>
        <taxon>Anguinidae</taxon>
        <taxon>Anguininae</taxon>
        <taxon>Ditylenchus</taxon>
    </lineage>
</organism>
<protein>
    <submittedName>
        <fullName evidence="3">Deltamethrin resistance protein prag01 domain-containing protein</fullName>
    </submittedName>
</protein>
<dbReference type="Proteomes" id="UP000887574">
    <property type="component" value="Unplaced"/>
</dbReference>
<keyword evidence="1" id="KW-0472">Membrane</keyword>
<evidence type="ECO:0000313" key="3">
    <source>
        <dbReference type="WBParaSite" id="jg18634"/>
    </source>
</evidence>
<reference evidence="3" key="1">
    <citation type="submission" date="2022-11" db="UniProtKB">
        <authorList>
            <consortium name="WormBaseParasite"/>
        </authorList>
    </citation>
    <scope>IDENTIFICATION</scope>
</reference>
<proteinExistence type="predicted"/>
<keyword evidence="1" id="KW-0812">Transmembrane</keyword>
<accession>A0A915DD34</accession>
<dbReference type="AlphaFoldDB" id="A0A915DD34"/>
<feature type="transmembrane region" description="Helical" evidence="1">
    <location>
        <begin position="67"/>
        <end position="86"/>
    </location>
</feature>
<keyword evidence="2" id="KW-1185">Reference proteome</keyword>
<evidence type="ECO:0000256" key="1">
    <source>
        <dbReference type="SAM" id="Phobius"/>
    </source>
</evidence>
<name>A0A915DD34_9BILA</name>
<dbReference type="WBParaSite" id="jg18634">
    <property type="protein sequence ID" value="jg18634"/>
    <property type="gene ID" value="jg18634"/>
</dbReference>